<reference evidence="1 2" key="1">
    <citation type="submission" date="2018-05" db="EMBL/GenBank/DDBJ databases">
        <title>Genomic Encyclopedia of Type Strains, Phase IV (KMG-V): Genome sequencing to study the core and pangenomes of soil and plant-associated prokaryotes.</title>
        <authorList>
            <person name="Whitman W."/>
        </authorList>
    </citation>
    <scope>NUCLEOTIDE SEQUENCE [LARGE SCALE GENOMIC DNA]</scope>
    <source>
        <strain evidence="1 2">SCZa-39</strain>
    </source>
</reference>
<dbReference type="Proteomes" id="UP000245712">
    <property type="component" value="Unassembled WGS sequence"/>
</dbReference>
<protein>
    <submittedName>
        <fullName evidence="1">Uncharacterized protein</fullName>
    </submittedName>
</protein>
<keyword evidence="2" id="KW-1185">Reference proteome</keyword>
<gene>
    <name evidence="1" type="ORF">C7402_105152</name>
</gene>
<sequence>MTFEREIKVLPQLAKRRTKYKSWLDEFWRCQFMKRNLTQSFLHSAKFTKFEADLPRSNAGKCLSVWHFTLYVSGQVRNAIGNLAQYRCHGPSALSFAVELKFSRAIARPPNGNYRSYSLDPSCDITGFMRLVANKRGSTNDDANYRKWHLPTIRFHMNPNVFFEDRSMSQHRRSDAPLGAALAPTNAAQSLVTCSETLHQAIERGNSLAAAIAVSLALLARERGFPGPDASQGPQAGSTLTSAAILTAIENGLAEARDEVSQATWEAIDTKVCALLLEHRTKEAAPTWTTDAARDVLAERARQVSEEGWTPMHDDQHEAGELAAAAGCYALWGWGGHAYSTAGDEPNPWPWDRNRWKPSTLRSHCVKAAALLIAEIERIDRAEPRADAQDGAQ</sequence>
<comment type="caution">
    <text evidence="1">The sequence shown here is derived from an EMBL/GenBank/DDBJ whole genome shotgun (WGS) entry which is preliminary data.</text>
</comment>
<name>A0ABX5KTG9_9BURK</name>
<evidence type="ECO:0000313" key="1">
    <source>
        <dbReference type="EMBL" id="PVX84311.1"/>
    </source>
</evidence>
<evidence type="ECO:0000313" key="2">
    <source>
        <dbReference type="Proteomes" id="UP000245712"/>
    </source>
</evidence>
<organism evidence="1 2">
    <name type="scientific">Paraburkholderia unamae</name>
    <dbReference type="NCBI Taxonomy" id="219649"/>
    <lineage>
        <taxon>Bacteria</taxon>
        <taxon>Pseudomonadati</taxon>
        <taxon>Pseudomonadota</taxon>
        <taxon>Betaproteobacteria</taxon>
        <taxon>Burkholderiales</taxon>
        <taxon>Burkholderiaceae</taxon>
        <taxon>Paraburkholderia</taxon>
    </lineage>
</organism>
<accession>A0ABX5KTG9</accession>
<dbReference type="EMBL" id="QEOB01000005">
    <property type="protein sequence ID" value="PVX84311.1"/>
    <property type="molecule type" value="Genomic_DNA"/>
</dbReference>
<proteinExistence type="predicted"/>